<dbReference type="EMBL" id="CP136865">
    <property type="protein sequence ID" value="WOJ96780.1"/>
    <property type="molecule type" value="Genomic_DNA"/>
</dbReference>
<dbReference type="CDD" id="cd05483">
    <property type="entry name" value="retropepsin_like_bacteria"/>
    <property type="match status" value="1"/>
</dbReference>
<gene>
    <name evidence="1" type="ORF">R0137_16265</name>
</gene>
<dbReference type="NCBIfam" id="TIGR02281">
    <property type="entry name" value="clan_AA_DTGA"/>
    <property type="match status" value="1"/>
</dbReference>
<dbReference type="EC" id="3.4.23.-" evidence="1"/>
<dbReference type="GO" id="GO:0008233">
    <property type="term" value="F:peptidase activity"/>
    <property type="evidence" value="ECO:0007669"/>
    <property type="project" value="UniProtKB-KW"/>
</dbReference>
<name>A0ABZ0IEM7_9GAMM</name>
<dbReference type="InterPro" id="IPR021109">
    <property type="entry name" value="Peptidase_aspartic_dom_sf"/>
</dbReference>
<dbReference type="SUPFAM" id="SSF50630">
    <property type="entry name" value="Acid proteases"/>
    <property type="match status" value="1"/>
</dbReference>
<sequence>MRFYLLIWVFAFAPVLKAEILVEALLPGLAVMKIDGQRVTLREGQSEGGVLLLTADAQSALVEIGGQQQRLRVSQRISGQFSEPKERSVAIPRNEQMQYVTSAEINNIRLAMLVDTGANIIALNSRDARAVGIAEDEGVAARVQTAGSIVPARRVLLDSVIVGGIRVDGVAATVIEGEQPSVALLGMSFLQHVDMQEQSGILTLKARW</sequence>
<dbReference type="InterPro" id="IPR011969">
    <property type="entry name" value="Clan_AA_Asp_peptidase_C"/>
</dbReference>
<proteinExistence type="predicted"/>
<keyword evidence="1" id="KW-0645">Protease</keyword>
<evidence type="ECO:0000313" key="2">
    <source>
        <dbReference type="Proteomes" id="UP001626549"/>
    </source>
</evidence>
<evidence type="ECO:0000313" key="1">
    <source>
        <dbReference type="EMBL" id="WOJ96780.1"/>
    </source>
</evidence>
<dbReference type="Proteomes" id="UP001626549">
    <property type="component" value="Chromosome"/>
</dbReference>
<accession>A0ABZ0IEM7</accession>
<organism evidence="1 2">
    <name type="scientific">Congregibacter brevis</name>
    <dbReference type="NCBI Taxonomy" id="3081201"/>
    <lineage>
        <taxon>Bacteria</taxon>
        <taxon>Pseudomonadati</taxon>
        <taxon>Pseudomonadota</taxon>
        <taxon>Gammaproteobacteria</taxon>
        <taxon>Cellvibrionales</taxon>
        <taxon>Halieaceae</taxon>
        <taxon>Congregibacter</taxon>
    </lineage>
</organism>
<dbReference type="Pfam" id="PF13975">
    <property type="entry name" value="gag-asp_proteas"/>
    <property type="match status" value="1"/>
</dbReference>
<dbReference type="RefSeq" id="WP_407327475.1">
    <property type="nucleotide sequence ID" value="NZ_CP136865.1"/>
</dbReference>
<dbReference type="GO" id="GO:0006508">
    <property type="term" value="P:proteolysis"/>
    <property type="evidence" value="ECO:0007669"/>
    <property type="project" value="UniProtKB-KW"/>
</dbReference>
<dbReference type="InterPro" id="IPR034122">
    <property type="entry name" value="Retropepsin-like_bacterial"/>
</dbReference>
<protein>
    <submittedName>
        <fullName evidence="1">TIGR02281 family clan AA aspartic protease</fullName>
        <ecNumber evidence="1">3.4.23.-</ecNumber>
    </submittedName>
</protein>
<keyword evidence="2" id="KW-1185">Reference proteome</keyword>
<reference evidence="1 2" key="1">
    <citation type="submission" date="2023-10" db="EMBL/GenBank/DDBJ databases">
        <title>Two novel species belonging to the OM43/NOR5 clade.</title>
        <authorList>
            <person name="Park M."/>
        </authorList>
    </citation>
    <scope>NUCLEOTIDE SEQUENCE [LARGE SCALE GENOMIC DNA]</scope>
    <source>
        <strain evidence="1 2">IMCC45268</strain>
    </source>
</reference>
<keyword evidence="1" id="KW-0378">Hydrolase</keyword>
<dbReference type="Gene3D" id="2.40.70.10">
    <property type="entry name" value="Acid Proteases"/>
    <property type="match status" value="1"/>
</dbReference>